<evidence type="ECO:0000313" key="1">
    <source>
        <dbReference type="EMBL" id="GIY56559.1"/>
    </source>
</evidence>
<organism evidence="1 2">
    <name type="scientific">Caerostris extrusa</name>
    <name type="common">Bark spider</name>
    <name type="synonym">Caerostris bankana</name>
    <dbReference type="NCBI Taxonomy" id="172846"/>
    <lineage>
        <taxon>Eukaryota</taxon>
        <taxon>Metazoa</taxon>
        <taxon>Ecdysozoa</taxon>
        <taxon>Arthropoda</taxon>
        <taxon>Chelicerata</taxon>
        <taxon>Arachnida</taxon>
        <taxon>Araneae</taxon>
        <taxon>Araneomorphae</taxon>
        <taxon>Entelegynae</taxon>
        <taxon>Araneoidea</taxon>
        <taxon>Araneidae</taxon>
        <taxon>Caerostris</taxon>
    </lineage>
</organism>
<name>A0AAV4UFL3_CAEEX</name>
<keyword evidence="2" id="KW-1185">Reference proteome</keyword>
<proteinExistence type="predicted"/>
<evidence type="ECO:0000313" key="2">
    <source>
        <dbReference type="Proteomes" id="UP001054945"/>
    </source>
</evidence>
<reference evidence="1 2" key="1">
    <citation type="submission" date="2021-06" db="EMBL/GenBank/DDBJ databases">
        <title>Caerostris extrusa draft genome.</title>
        <authorList>
            <person name="Kono N."/>
            <person name="Arakawa K."/>
        </authorList>
    </citation>
    <scope>NUCLEOTIDE SEQUENCE [LARGE SCALE GENOMIC DNA]</scope>
</reference>
<dbReference type="AlphaFoldDB" id="A0AAV4UFL3"/>
<dbReference type="EMBL" id="BPLR01012778">
    <property type="protein sequence ID" value="GIY56559.1"/>
    <property type="molecule type" value="Genomic_DNA"/>
</dbReference>
<accession>A0AAV4UFL3</accession>
<protein>
    <submittedName>
        <fullName evidence="1">ATPase</fullName>
    </submittedName>
</protein>
<sequence length="267" mass="30831">MECVFSSYAVCKFQSGLRTVQKSINSHDAGLARFKGIRFLIVDELKKDQTLNSGFLKRVAGGRSSVDGRNMYSSKIFKFSWQAGIVLIMNEGDFPKFDSSDEAFMKRMVVCPFRSKFVDAGNDSSYTFVQDLNICEKFNSWRSSVLDLFWEYKYKDVTVPPEMLSWRETICIGNNLVEEWLNNSMTVTRDDNDRMTLHELSQKMFGYTLVGECFEKKLSHALRIGLKRKIYHFKDKLQKRVEGVMTGIRNVILGIRDSEEGLQDLHV</sequence>
<comment type="caution">
    <text evidence="1">The sequence shown here is derived from an EMBL/GenBank/DDBJ whole genome shotgun (WGS) entry which is preliminary data.</text>
</comment>
<gene>
    <name evidence="1" type="ORF">CEXT_613511</name>
</gene>
<dbReference type="Proteomes" id="UP001054945">
    <property type="component" value="Unassembled WGS sequence"/>
</dbReference>